<evidence type="ECO:0000256" key="1">
    <source>
        <dbReference type="SAM" id="MobiDB-lite"/>
    </source>
</evidence>
<dbReference type="RefSeq" id="WP_169247471.1">
    <property type="nucleotide sequence ID" value="NZ_SPMZ01000009.1"/>
</dbReference>
<keyword evidence="4" id="KW-1185">Reference proteome</keyword>
<sequence length="1294" mass="143538">MSQGFWHAAGTTRRTLRWARRLILALLLPLLLLLAFGQWWLLPRLNDYREPLADALGEALRTPVRIGSVDAVRDGWRLRLRLRDVGLRDPDSSAAWASFAQATVSLNLWRSLREWRPAFGQVRLEGLNLTLEQGPDGALRLRANADSENATSPLEKAARWLFAVHRLDIIGERLTVRRLDGGAINILRPYFQVRDTAEGQRLTFTAELPSGLGDRLQLNVERQRVDDADPEAGRGTFRFEAGRLSLAGWPLPLPFSAGQVGLVVSGDWRDWRPVRLQGQLRVRQARLKPEPRTALLASWLAATPDSELDFEWNTQDAGWRLRGQTRFGDGHSQGEAQPCFELSRAGERWRGEGRDWRVQDVLAWVTPWLDESARNWLASLDPRGDLPEIALEAESGFDTYAATARLHGVAGRSTHGLPGFDNLTGLLTFSPARGQLELDSQRVRIDTAGLLRLPLDLDRLHGTIVWQRDMDGLRLDSASLEMANPDFNGRFWGSVTLPDRGEPVLDLRGHYRDVRIGRDQARRYLPVTVIPPAGIAWLDQALVGGRVVAGDLLLRGPPAHFPFDRDEGLFETHFRIEDAVVNYAPGWPRLEGLRGSVTFRNRGMRIEMEPGAGRLLNAKIENLAVWIDDLEKVVAQAKGRIDGPGASLWRGLRESPIGQELGDDLPDLRIAGRNTVEFELAVPADSRPSHARGRIDLSDNSVALPSRTLEFSRLKGEVAFTETDLKAEDVRALLRGEPVRIDLDLIDDVGHRELRGQLQGCLEPQTFTGKPVGVESFIDGKSLWKAVLTVPTGQDKQNNLKSAFTLSLSSDLRGTAIRLPEPFGKDADQARPFALTVRPRERDTLELDLKYDANVRAVLALDGYPQQLRLDRGELRINAGAAQLPEASGLFIVADLPRWRLDWPNATPDSTNSTAGDERKPATWWGLLQGIDAQIGELTIGDHSVTRLKMGATRRNGGLQVELESNELAGRLTLPDQPTPTQPINAALQRLSWRRELEKDAVARPSVASDPRHLPPLVLTASEFRLDDKALGRLRVVVMPMESGVRLSEMDLNSEWQHFTASGEWHWTLGGQLAQLRATLWSQTLGETLAAFGYRDTGITGGETEAELRAEWAGELPAFTLERMDGSLKFHIDSGQLLNIDPGLGRVVGLFSLQNIMRRLSLDFSDLFQPGTSFDQITGEFVFKHGQAFTDDLTVEAPAARIDIRGRTGLRDRDYDQQITVTPNLGGALPVAGALAGGPAIGAAVLVAERLLQKGIEQATRYRYTLTGSWEDPVLEPLREPSPATSPKKLVGDQ</sequence>
<evidence type="ECO:0000259" key="2">
    <source>
        <dbReference type="Pfam" id="PF13116"/>
    </source>
</evidence>
<gene>
    <name evidence="3" type="ORF">E4P82_02790</name>
</gene>
<comment type="caution">
    <text evidence="3">The sequence shown here is derived from an EMBL/GenBank/DDBJ whole genome shotgun (WGS) entry which is preliminary data.</text>
</comment>
<protein>
    <submittedName>
        <fullName evidence="3">TIGR02099 family protein</fullName>
    </submittedName>
</protein>
<evidence type="ECO:0000313" key="3">
    <source>
        <dbReference type="EMBL" id="NMQ18215.1"/>
    </source>
</evidence>
<feature type="domain" description="YhdP central" evidence="2">
    <location>
        <begin position="14"/>
        <end position="1274"/>
    </location>
</feature>
<proteinExistence type="predicted"/>
<dbReference type="EMBL" id="SPMZ01000009">
    <property type="protein sequence ID" value="NMQ18215.1"/>
    <property type="molecule type" value="Genomic_DNA"/>
</dbReference>
<reference evidence="3 4" key="1">
    <citation type="submission" date="2019-03" db="EMBL/GenBank/DDBJ databases">
        <title>Metabolic reconstructions from genomes of highly enriched 'Candidatus Accumulibacter' and 'Candidatus Competibacter' bioreactor populations.</title>
        <authorList>
            <person name="Annavajhala M.K."/>
            <person name="Welles L."/>
            <person name="Abbas B."/>
            <person name="Sorokin D."/>
            <person name="Park H."/>
            <person name="Van Loosdrecht M."/>
            <person name="Chandran K."/>
        </authorList>
    </citation>
    <scope>NUCLEOTIDE SEQUENCE [LARGE SCALE GENOMIC DNA]</scope>
    <source>
        <strain evidence="3 4">SBR_G</strain>
    </source>
</reference>
<feature type="region of interest" description="Disordered" evidence="1">
    <location>
        <begin position="1273"/>
        <end position="1294"/>
    </location>
</feature>
<dbReference type="PANTHER" id="PTHR38690">
    <property type="entry name" value="PROTEASE-RELATED"/>
    <property type="match status" value="1"/>
</dbReference>
<dbReference type="NCBIfam" id="TIGR02099">
    <property type="entry name" value="YhdP family protein"/>
    <property type="match status" value="1"/>
</dbReference>
<dbReference type="InterPro" id="IPR011836">
    <property type="entry name" value="YhdP"/>
</dbReference>
<name>A0ABX1TID0_9GAMM</name>
<dbReference type="Pfam" id="PF13116">
    <property type="entry name" value="YhdP"/>
    <property type="match status" value="1"/>
</dbReference>
<organism evidence="3 4">
    <name type="scientific">Candidatus Competibacter phosphatis</name>
    <dbReference type="NCBI Taxonomy" id="221280"/>
    <lineage>
        <taxon>Bacteria</taxon>
        <taxon>Pseudomonadati</taxon>
        <taxon>Pseudomonadota</taxon>
        <taxon>Gammaproteobacteria</taxon>
        <taxon>Candidatus Competibacteraceae</taxon>
        <taxon>Candidatus Competibacter</taxon>
    </lineage>
</organism>
<dbReference type="Proteomes" id="UP000760480">
    <property type="component" value="Unassembled WGS sequence"/>
</dbReference>
<dbReference type="InterPro" id="IPR025263">
    <property type="entry name" value="YhdP_central"/>
</dbReference>
<evidence type="ECO:0000313" key="4">
    <source>
        <dbReference type="Proteomes" id="UP000760480"/>
    </source>
</evidence>
<accession>A0ABX1TID0</accession>
<dbReference type="PANTHER" id="PTHR38690:SF1">
    <property type="entry name" value="PROTEASE"/>
    <property type="match status" value="1"/>
</dbReference>